<dbReference type="GO" id="GO:0004519">
    <property type="term" value="F:endonuclease activity"/>
    <property type="evidence" value="ECO:0007669"/>
    <property type="project" value="UniProtKB-KW"/>
</dbReference>
<comment type="caution">
    <text evidence="7">The sequence shown here is derived from an EMBL/GenBank/DDBJ whole genome shotgun (WGS) entry which is preliminary data.</text>
</comment>
<evidence type="ECO:0000313" key="8">
    <source>
        <dbReference type="Proteomes" id="UP001335737"/>
    </source>
</evidence>
<dbReference type="InterPro" id="IPR036237">
    <property type="entry name" value="Xyl_isomerase-like_sf"/>
</dbReference>
<dbReference type="InterPro" id="IPR004601">
    <property type="entry name" value="UvdE"/>
</dbReference>
<evidence type="ECO:0000256" key="1">
    <source>
        <dbReference type="ARBA" id="ARBA00022722"/>
    </source>
</evidence>
<dbReference type="NCBIfam" id="TIGR00629">
    <property type="entry name" value="uvde"/>
    <property type="match status" value="1"/>
</dbReference>
<dbReference type="SUPFAM" id="SSF51658">
    <property type="entry name" value="Xylose isomerase-like"/>
    <property type="match status" value="1"/>
</dbReference>
<name>A0ABU6KL63_9BACI</name>
<accession>A0ABU6KL63</accession>
<keyword evidence="6" id="KW-0234">DNA repair</keyword>
<dbReference type="Pfam" id="PF03851">
    <property type="entry name" value="UvdE"/>
    <property type="match status" value="1"/>
</dbReference>
<keyword evidence="8" id="KW-1185">Reference proteome</keyword>
<evidence type="ECO:0000256" key="4">
    <source>
        <dbReference type="ARBA" id="ARBA00022769"/>
    </source>
</evidence>
<keyword evidence="1" id="KW-0540">Nuclease</keyword>
<keyword evidence="5" id="KW-0378">Hydrolase</keyword>
<dbReference type="Proteomes" id="UP001335737">
    <property type="component" value="Unassembled WGS sequence"/>
</dbReference>
<evidence type="ECO:0000256" key="3">
    <source>
        <dbReference type="ARBA" id="ARBA00022763"/>
    </source>
</evidence>
<sequence>MTLVRLGYASISMHVKNCSTSKTMTYASFSKLIDQEAGLRKLEKIAQTNLANLLRLFKHNLAHDIHFFRMTSKIVPLANHPNLPAWNYIQPLKEGLEQIGQFLAQHPTMRADFHADHFVLINSPVKEVFVNSVKTLRMHHRLLTGMGIEPNERCVMHVGGGYGNKEKALEQFILNWGRLSTDIQRMIILENDDKTFTLSETLYLCEKLGIPIVFDYHHYLAHHTEGENWTDQWERILSTWQTSALPVKMHISSPRSAEKYRAHADYIDDSMFMDFLQEIKGSVDHIDCMIEAKQKDDALFDLMKKLRSYPEIEIVDGASFIIT</sequence>
<evidence type="ECO:0000256" key="2">
    <source>
        <dbReference type="ARBA" id="ARBA00022759"/>
    </source>
</evidence>
<dbReference type="PANTHER" id="PTHR31290:SF5">
    <property type="entry name" value="UV-DAMAGE ENDONUCLEASE"/>
    <property type="match status" value="1"/>
</dbReference>
<keyword evidence="3" id="KW-0227">DNA damage</keyword>
<evidence type="ECO:0000256" key="5">
    <source>
        <dbReference type="ARBA" id="ARBA00022801"/>
    </source>
</evidence>
<evidence type="ECO:0000256" key="6">
    <source>
        <dbReference type="ARBA" id="ARBA00023204"/>
    </source>
</evidence>
<dbReference type="RefSeq" id="WP_327609483.1">
    <property type="nucleotide sequence ID" value="NZ_JARZFX010000024.1"/>
</dbReference>
<reference evidence="7 8" key="1">
    <citation type="journal article" date="2024" name="Int. J. Syst. Evol. Microbiol.">
        <title>Virgibacillus tibetensis sp. nov., isolated from salt lake on the Tibetan Plateau of China.</title>
        <authorList>
            <person name="Phurbu D."/>
            <person name="Liu Z.-X."/>
            <person name="Wang R."/>
            <person name="Zheng Y.-Y."/>
            <person name="Liu H.-C."/>
            <person name="Zhou Y.-G."/>
            <person name="Yu Y.-J."/>
            <person name="Li A.-H."/>
        </authorList>
    </citation>
    <scope>NUCLEOTIDE SEQUENCE [LARGE SCALE GENOMIC DNA]</scope>
    <source>
        <strain evidence="7 8">C22-A2</strain>
    </source>
</reference>
<evidence type="ECO:0000313" key="7">
    <source>
        <dbReference type="EMBL" id="MEC5425950.1"/>
    </source>
</evidence>
<dbReference type="EMBL" id="JARZFX010000024">
    <property type="protein sequence ID" value="MEC5425950.1"/>
    <property type="molecule type" value="Genomic_DNA"/>
</dbReference>
<dbReference type="PANTHER" id="PTHR31290">
    <property type="entry name" value="UV-DAMAGE ENDONUCLEASE"/>
    <property type="match status" value="1"/>
</dbReference>
<dbReference type="Gene3D" id="3.20.20.150">
    <property type="entry name" value="Divalent-metal-dependent TIM barrel enzymes"/>
    <property type="match status" value="1"/>
</dbReference>
<protein>
    <submittedName>
        <fullName evidence="7">UV DNA damage repair endonuclease UvsE</fullName>
    </submittedName>
</protein>
<organism evidence="7 8">
    <name type="scientific">Virgibacillus tibetensis</name>
    <dbReference type="NCBI Taxonomy" id="3042313"/>
    <lineage>
        <taxon>Bacteria</taxon>
        <taxon>Bacillati</taxon>
        <taxon>Bacillota</taxon>
        <taxon>Bacilli</taxon>
        <taxon>Bacillales</taxon>
        <taxon>Bacillaceae</taxon>
        <taxon>Virgibacillus</taxon>
    </lineage>
</organism>
<keyword evidence="4" id="KW-0228">DNA excision</keyword>
<proteinExistence type="predicted"/>
<gene>
    <name evidence="7" type="primary">uvsE</name>
    <name evidence="7" type="ORF">QGM71_21085</name>
</gene>
<keyword evidence="2 7" id="KW-0255">Endonuclease</keyword>